<dbReference type="SMART" id="SM00450">
    <property type="entry name" value="RHOD"/>
    <property type="match status" value="2"/>
</dbReference>
<keyword evidence="5" id="KW-1185">Reference proteome</keyword>
<evidence type="ECO:0000259" key="3">
    <source>
        <dbReference type="PROSITE" id="PS50206"/>
    </source>
</evidence>
<dbReference type="GO" id="GO:0004792">
    <property type="term" value="F:thiosulfate-cyanide sulfurtransferase activity"/>
    <property type="evidence" value="ECO:0007669"/>
    <property type="project" value="InterPro"/>
</dbReference>
<dbReference type="CDD" id="cd01448">
    <property type="entry name" value="TST_Repeat_1"/>
    <property type="match status" value="1"/>
</dbReference>
<keyword evidence="1" id="KW-0808">Transferase</keyword>
<dbReference type="PANTHER" id="PTHR11364">
    <property type="entry name" value="THIOSULFATE SULFERTANSFERASE"/>
    <property type="match status" value="1"/>
</dbReference>
<dbReference type="PROSITE" id="PS00380">
    <property type="entry name" value="RHODANESE_1"/>
    <property type="match status" value="1"/>
</dbReference>
<sequence>MTDFPLVVSPAALAAWIDYPSDDLSLVIVDCRFSLAEPHLGERQYLDSHIPGAHYLHLDRDLSGSVRTHGGRHPLPPVAELAKTLGKMGITSKTQVVVYDDSRFAFAARLWWLLRYLGHDRVSVLDGGFRAYQGAGYPVTSLVPPRQAGCFEPQVRPQIVIDIQGVLARLEDPEVVLMDAREAERYRGEREPIDPVAGHIPGAVNVCWQQMTDDQGWMQPNPIDLGASWADAREIVVYCGSGVTACVNLLGLAASGLQTGVLYGGSWSDWCSYPLDAQGIAQVPSEHA</sequence>
<proteinExistence type="predicted"/>
<dbReference type="Proteomes" id="UP000607397">
    <property type="component" value="Unassembled WGS sequence"/>
</dbReference>
<dbReference type="Gene3D" id="3.40.250.10">
    <property type="entry name" value="Rhodanese-like domain"/>
    <property type="match status" value="2"/>
</dbReference>
<reference evidence="4" key="1">
    <citation type="submission" date="2019-12" db="EMBL/GenBank/DDBJ databases">
        <title>High-Quality draft genome sequences of three cyanobacteria isolated from the limestone walls of the Old Cathedral of Coimbra.</title>
        <authorList>
            <person name="Tiago I."/>
            <person name="Soares F."/>
            <person name="Portugal A."/>
        </authorList>
    </citation>
    <scope>NUCLEOTIDE SEQUENCE [LARGE SCALE GENOMIC DNA]</scope>
    <source>
        <strain evidence="4">C</strain>
    </source>
</reference>
<protein>
    <submittedName>
        <fullName evidence="4">Sulfurtransferase</fullName>
    </submittedName>
</protein>
<dbReference type="InterPro" id="IPR001763">
    <property type="entry name" value="Rhodanese-like_dom"/>
</dbReference>
<dbReference type="AlphaFoldDB" id="A0A8K1ZXC4"/>
<dbReference type="InterPro" id="IPR045078">
    <property type="entry name" value="TST/MPST-like"/>
</dbReference>
<organism evidence="4 5">
    <name type="scientific">Petrachloros mirabilis ULC683</name>
    <dbReference type="NCBI Taxonomy" id="2781853"/>
    <lineage>
        <taxon>Bacteria</taxon>
        <taxon>Bacillati</taxon>
        <taxon>Cyanobacteriota</taxon>
        <taxon>Cyanophyceae</taxon>
        <taxon>Synechococcales</taxon>
        <taxon>Petrachlorosaceae</taxon>
        <taxon>Petrachloros</taxon>
        <taxon>Petrachloros mirabilis</taxon>
    </lineage>
</organism>
<dbReference type="Pfam" id="PF00581">
    <property type="entry name" value="Rhodanese"/>
    <property type="match status" value="2"/>
</dbReference>
<dbReference type="EMBL" id="WVIC01000018">
    <property type="protein sequence ID" value="NCJ06914.1"/>
    <property type="molecule type" value="Genomic_DNA"/>
</dbReference>
<name>A0A8K1ZXC4_9CYAN</name>
<accession>A0A8K1ZXC4</accession>
<dbReference type="CDD" id="cd01449">
    <property type="entry name" value="TST_Repeat_2"/>
    <property type="match status" value="1"/>
</dbReference>
<evidence type="ECO:0000256" key="2">
    <source>
        <dbReference type="ARBA" id="ARBA00022737"/>
    </source>
</evidence>
<gene>
    <name evidence="4" type="ORF">GS597_10415</name>
</gene>
<dbReference type="RefSeq" id="WP_161825390.1">
    <property type="nucleotide sequence ID" value="NZ_WVIC01000018.1"/>
</dbReference>
<keyword evidence="2" id="KW-0677">Repeat</keyword>
<dbReference type="InterPro" id="IPR036873">
    <property type="entry name" value="Rhodanese-like_dom_sf"/>
</dbReference>
<dbReference type="InterPro" id="IPR001307">
    <property type="entry name" value="Thiosulphate_STrfase_CS"/>
</dbReference>
<evidence type="ECO:0000256" key="1">
    <source>
        <dbReference type="ARBA" id="ARBA00022679"/>
    </source>
</evidence>
<dbReference type="SUPFAM" id="SSF52821">
    <property type="entry name" value="Rhodanese/Cell cycle control phosphatase"/>
    <property type="match status" value="2"/>
</dbReference>
<comment type="caution">
    <text evidence="4">The sequence shown here is derived from an EMBL/GenBank/DDBJ whole genome shotgun (WGS) entry which is preliminary data.</text>
</comment>
<feature type="domain" description="Rhodanese" evidence="3">
    <location>
        <begin position="171"/>
        <end position="272"/>
    </location>
</feature>
<evidence type="ECO:0000313" key="5">
    <source>
        <dbReference type="Proteomes" id="UP000607397"/>
    </source>
</evidence>
<feature type="domain" description="Rhodanese" evidence="3">
    <location>
        <begin position="26"/>
        <end position="141"/>
    </location>
</feature>
<dbReference type="PROSITE" id="PS50206">
    <property type="entry name" value="RHODANESE_3"/>
    <property type="match status" value="2"/>
</dbReference>
<dbReference type="PANTHER" id="PTHR11364:SF27">
    <property type="entry name" value="SULFURTRANSFERASE"/>
    <property type="match status" value="1"/>
</dbReference>
<evidence type="ECO:0000313" key="4">
    <source>
        <dbReference type="EMBL" id="NCJ06914.1"/>
    </source>
</evidence>